<sequence>MKKGREGGRKIRKGKIKLPLFSHSMIIHTEKSQEICSKSKKQQKQKLLEQICEFKKVVRFKANTEKPTFNCFFTLKQWTIGNQKLKNNTIYNSRFKKWNTYIET</sequence>
<dbReference type="Proteomes" id="UP001314169">
    <property type="component" value="Chromosome 2"/>
</dbReference>
<evidence type="ECO:0000313" key="1">
    <source>
        <dbReference type="EMBL" id="CAK6441316.1"/>
    </source>
</evidence>
<gene>
    <name evidence="1" type="ORF">MPIPNATIZW_LOCUS9622</name>
</gene>
<dbReference type="EMBL" id="OY882859">
    <property type="protein sequence ID" value="CAK6441316.1"/>
    <property type="molecule type" value="Genomic_DNA"/>
</dbReference>
<protein>
    <submittedName>
        <fullName evidence="1">Uncharacterized protein</fullName>
    </submittedName>
</protein>
<evidence type="ECO:0000313" key="2">
    <source>
        <dbReference type="Proteomes" id="UP001314169"/>
    </source>
</evidence>
<reference evidence="1" key="1">
    <citation type="submission" date="2023-12" db="EMBL/GenBank/DDBJ databases">
        <authorList>
            <person name="Brown T."/>
        </authorList>
    </citation>
    <scope>NUCLEOTIDE SEQUENCE</scope>
</reference>
<organism evidence="1 2">
    <name type="scientific">Pipistrellus nathusii</name>
    <name type="common">Nathusius' pipistrelle</name>
    <dbReference type="NCBI Taxonomy" id="59473"/>
    <lineage>
        <taxon>Eukaryota</taxon>
        <taxon>Metazoa</taxon>
        <taxon>Chordata</taxon>
        <taxon>Craniata</taxon>
        <taxon>Vertebrata</taxon>
        <taxon>Euteleostomi</taxon>
        <taxon>Mammalia</taxon>
        <taxon>Eutheria</taxon>
        <taxon>Laurasiatheria</taxon>
        <taxon>Chiroptera</taxon>
        <taxon>Yangochiroptera</taxon>
        <taxon>Vespertilionidae</taxon>
        <taxon>Pipistrellus</taxon>
    </lineage>
</organism>
<name>A0ABN9ZSV4_PIPNA</name>
<proteinExistence type="predicted"/>
<keyword evidence="2" id="KW-1185">Reference proteome</keyword>
<accession>A0ABN9ZSV4</accession>